<feature type="compositionally biased region" description="Polar residues" evidence="1">
    <location>
        <begin position="410"/>
        <end position="420"/>
    </location>
</feature>
<feature type="region of interest" description="Disordered" evidence="1">
    <location>
        <begin position="403"/>
        <end position="436"/>
    </location>
</feature>
<dbReference type="GeneID" id="38111912"/>
<keyword evidence="3" id="KW-1185">Reference proteome</keyword>
<dbReference type="Gene3D" id="3.40.50.1580">
    <property type="entry name" value="Nucleoside phosphorylase domain"/>
    <property type="match status" value="1"/>
</dbReference>
<protein>
    <recommendedName>
        <fullName evidence="4">Nucleoside phosphorylase domain-containing protein</fullName>
    </recommendedName>
</protein>
<sequence length="688" mass="76128">MTTRDAYRIGWICALPVEMAAAQAMLDQFHPALPNRKNDRNKYVLGTTVLQMRYSYESLEVCFMVGIGGGVPDEHDIRLGDIVVSEPTIRYGGVMQYDRGKAVDGGRTTPTGVLDKPPEVVLRALLGLKAEHMLRGNNVHLYYDEAMRKFPHLRALAQHPGRDADHLFVAEYGHVLSEPSCHKCDLSMLQLRQPRPDDQPRIFYGLIASGNKVIKDAKVRDQLAKQYGILCFETEAAGIMDIFPCLVIRGVCDYADSHKHKRWQGYAAVVAAAYTKELLLYLPSHEMVDTMKMFEELTADPQLMKADTPTVADPSPCPSSVPTQSPLPAGRDTGCQPAPSPVHPSLGHARPNPLDSNSNTPPMAHSNKLTAHSVCDTKDSSSSNPLSKTALEAIPAPTATKLIPVHGDATNGNDNQSSPAQEHKADTTGIEIPPPISSLRRIPSDLASQLNSQAIFRTNLALSRHQKQWHPWPGGCISFFHTLSDWLSTTACKGLIVDVQPSRGSIIPSHARGVGFAAELIEFLLQWKEAHKEHPESDYQVLWSLPSANAASNDPVQILKALASDAIHLYPDVLSSDEISNTSHSKEHELWLLLETILPRLNRAFLIFQSYRADLTEKMMQCANSILRTSDRPSKIMIVVSDKRLVDRTSYFGQRWEIASIPAEPPIAARLRSRPVAHIDWHVLSPTF</sequence>
<evidence type="ECO:0000313" key="3">
    <source>
        <dbReference type="Proteomes" id="UP000256690"/>
    </source>
</evidence>
<dbReference type="OrthoDB" id="1577640at2759"/>
<dbReference type="GO" id="GO:0003824">
    <property type="term" value="F:catalytic activity"/>
    <property type="evidence" value="ECO:0007669"/>
    <property type="project" value="InterPro"/>
</dbReference>
<dbReference type="RefSeq" id="XP_026609403.1">
    <property type="nucleotide sequence ID" value="XM_026743558.1"/>
</dbReference>
<comment type="caution">
    <text evidence="2">The sequence shown here is derived from an EMBL/GenBank/DDBJ whole genome shotgun (WGS) entry which is preliminary data.</text>
</comment>
<dbReference type="PANTHER" id="PTHR46082:SF11">
    <property type="entry name" value="AAA+ ATPASE DOMAIN-CONTAINING PROTEIN-RELATED"/>
    <property type="match status" value="1"/>
</dbReference>
<dbReference type="InterPro" id="IPR035994">
    <property type="entry name" value="Nucleoside_phosphorylase_sf"/>
</dbReference>
<feature type="region of interest" description="Disordered" evidence="1">
    <location>
        <begin position="306"/>
        <end position="367"/>
    </location>
</feature>
<name>A0A3D8T6R8_9EURO</name>
<gene>
    <name evidence="2" type="ORF">DSM5745_01542</name>
</gene>
<dbReference type="GO" id="GO:0009116">
    <property type="term" value="P:nucleoside metabolic process"/>
    <property type="evidence" value="ECO:0007669"/>
    <property type="project" value="InterPro"/>
</dbReference>
<dbReference type="EMBL" id="PVWQ01000001">
    <property type="protein sequence ID" value="RDW94220.1"/>
    <property type="molecule type" value="Genomic_DNA"/>
</dbReference>
<dbReference type="STRING" id="1810919.A0A3D8T6R8"/>
<dbReference type="SUPFAM" id="SSF53167">
    <property type="entry name" value="Purine and uridine phosphorylases"/>
    <property type="match status" value="1"/>
</dbReference>
<dbReference type="PANTHER" id="PTHR46082">
    <property type="entry name" value="ATP/GTP-BINDING PROTEIN-RELATED"/>
    <property type="match status" value="1"/>
</dbReference>
<reference evidence="2 3" key="1">
    <citation type="journal article" date="2018" name="IMA Fungus">
        <title>IMA Genome-F 9: Draft genome sequence of Annulohypoxylon stygium, Aspergillus mulundensis, Berkeleyomyces basicola (syn. Thielaviopsis basicola), Ceratocystis smalleyi, two Cercospora beticola strains, Coleophoma cylindrospora, Fusarium fracticaudum, Phialophora cf. hyalina, and Morchella septimelata.</title>
        <authorList>
            <person name="Wingfield B.D."/>
            <person name="Bills G.F."/>
            <person name="Dong Y."/>
            <person name="Huang W."/>
            <person name="Nel W.J."/>
            <person name="Swalarsk-Parry B.S."/>
            <person name="Vaghefi N."/>
            <person name="Wilken P.M."/>
            <person name="An Z."/>
            <person name="de Beer Z.W."/>
            <person name="De Vos L."/>
            <person name="Chen L."/>
            <person name="Duong T.A."/>
            <person name="Gao Y."/>
            <person name="Hammerbacher A."/>
            <person name="Kikkert J.R."/>
            <person name="Li Y."/>
            <person name="Li H."/>
            <person name="Li K."/>
            <person name="Li Q."/>
            <person name="Liu X."/>
            <person name="Ma X."/>
            <person name="Naidoo K."/>
            <person name="Pethybridge S.J."/>
            <person name="Sun J."/>
            <person name="Steenkamp E.T."/>
            <person name="van der Nest M.A."/>
            <person name="van Wyk S."/>
            <person name="Wingfield M.J."/>
            <person name="Xiong C."/>
            <person name="Yue Q."/>
            <person name="Zhang X."/>
        </authorList>
    </citation>
    <scope>NUCLEOTIDE SEQUENCE [LARGE SCALE GENOMIC DNA]</scope>
    <source>
        <strain evidence="2 3">DSM 5745</strain>
    </source>
</reference>
<dbReference type="Proteomes" id="UP000256690">
    <property type="component" value="Unassembled WGS sequence"/>
</dbReference>
<organism evidence="2 3">
    <name type="scientific">Aspergillus mulundensis</name>
    <dbReference type="NCBI Taxonomy" id="1810919"/>
    <lineage>
        <taxon>Eukaryota</taxon>
        <taxon>Fungi</taxon>
        <taxon>Dikarya</taxon>
        <taxon>Ascomycota</taxon>
        <taxon>Pezizomycotina</taxon>
        <taxon>Eurotiomycetes</taxon>
        <taxon>Eurotiomycetidae</taxon>
        <taxon>Eurotiales</taxon>
        <taxon>Aspergillaceae</taxon>
        <taxon>Aspergillus</taxon>
        <taxon>Aspergillus subgen. Nidulantes</taxon>
    </lineage>
</organism>
<evidence type="ECO:0008006" key="4">
    <source>
        <dbReference type="Google" id="ProtNLM"/>
    </source>
</evidence>
<accession>A0A3D8T6R8</accession>
<dbReference type="InterPro" id="IPR053137">
    <property type="entry name" value="NLR-like"/>
</dbReference>
<evidence type="ECO:0000313" key="2">
    <source>
        <dbReference type="EMBL" id="RDW94220.1"/>
    </source>
</evidence>
<evidence type="ECO:0000256" key="1">
    <source>
        <dbReference type="SAM" id="MobiDB-lite"/>
    </source>
</evidence>
<proteinExistence type="predicted"/>
<dbReference type="AlphaFoldDB" id="A0A3D8T6R8"/>